<accession>A0A9Q3CIH9</accession>
<proteinExistence type="predicted"/>
<dbReference type="Gene3D" id="3.60.10.10">
    <property type="entry name" value="Endonuclease/exonuclease/phosphatase"/>
    <property type="match status" value="1"/>
</dbReference>
<name>A0A9Q3CIH9_9BASI</name>
<sequence length="1841" mass="208883">MSPSPAHFHPPDPEPAPMAQMSYEDGIEIDQFEEVDQTFAELLNRLETVEKQKKELTEKNSNLESKINNIVDKLDAVLKRQSLLENYILDTNKQFEHLVSQISTQSKSTSPSASPQTPMRRQTTFAEITKTGTTQPSKSLNFPLPPKPATTKKPTQPNRFKKFGVTIRPKFGQTKPFTKKNPLEITNAINGALLKVNAKTDNTPIQIRAATRFPSGDIRLFTKTRMEAKWLLLNRNTWTHLADPDFITSPNTYPILAHSCPTILDVEDERNINELLKQNELDKTQIHSIKWLGNPKAADKAHGTLLLSVLDKSLATLLLAGGLVFNGAYLRTAPFRQSEPQCFNCLKVGHLAYLCKSEPMCQKCGKTHQSKHEQEMPNQGRRINSIRRKRQPPLMSNETHPNYYEDYSHTGPDTQNDVSIPPNPSPVPQETILQLNCHNRRDTMFSLLNTELTMLALLLQEPWTHTHNNQPPIHPNWHLLSPTPKANNRENRPRTCIYINRNTPLHSIAHKPSNDPLLTAATINICLDHKPQLLTLISLYNPPVTFAGLAPWKCWLDSTYYRGIPAIMATDSNLHHKSWNPPTYNHTHPEAKQLIKLCAAKGFKMISPKGIPTFLGSTGRATTLDLTWANHTAKIFQPTSTVILNNHSSDHQPILTKLTLGSGGQTAPKKWAVNLRTLKEEDFKQALEERLTNTPPTQLLASQQCEHITSAILEAANNQGRWIAHKSYRKKPWWNTNLLNPLARARNAARREMLKHKSPETRQSYYRAQESFRAKVEELKKTHWRKFLAEKGPEHAFQAFRFIKDRNSCSIDPLQSEEGELTSEVEQMAAILFKGTSEIQTECDVSDISINLSPPPRHDPFPAISQAEIESCMDMLPNRKAAGPDRIPNETLKIAKTILAPLLAKAFNECLQIGEFPNIWKVALTAILKKAAKEDYSNPNAYRPIALLSTLGKIFERVINDRLVHWAEKTDAIAQGHMGGRRGRNINDALVLFTTWIKAKWREGKTVTGVFLDVKSAYPTVHKERLLHTLRSKGAPNYLVNVIVSFLSDRHTKIKLNDFVSNNFPIEQGLPQGSPLSVTLYLIYNSSLLLPQPPTLEEDQISIAYIDDVVHLTASRSQDRLLKSVEEVLTHSIRWGSQHGAIFDEKKTNILWFTKKKQIHTEVSLTDKTLKFQQTTKWLGIHLDSKLNFGNHIRQLKKTCNLTMNKLRRIVKTTYGLNPRETRQLVLGVLFPRLLFGSIAWFTKRNEKTVERWLDKVHNEAVRLITGMMRQTPTQFLKKDGGLPTLTQFHTKLTHCYIHHRLAAHDSHPIKRIIQKELFEEVKHFRSPIHEVLLKEHLRELHNTPLETHLQHTIPPWADPLPTPRNLNTPKEEVAKKIKTQLQEEVGKNSLIMFTDGSLMEGRRAGAAVYAPHTHLTLKIHLGQAQAILNPTQTEWSGLAIFSDSQAALKAICKPNAKSKAQHLCLKVYKTLTALRERRNLALYWCPGHSNIPENEKVDTLAKQAADNHPTSIQDTLPQSLSRLCQATTKRTMEPTEIADPSRRYPFRSEPKKMHNALATWDRGIASLLFQLRSGHVPLNQYLFKIKRSTTPLCQSCKRPETVAHFLIFCPTYRKQRLALRRELVRKKIRLDFNNHHQLLDSILAVPVIATYIINTNRFPAHKVYNQVPFDRDKASPWSHESTEKETINKEGASSPPIGPWSKRVALRGWKSASRMGKGKCRDRNCFPSPSLSKSAGDGKVPPSRGRVERDRNPLLRAYGILRGPGRENQPGPISIRMKTTSPQTPNLTLNIHATATPLKEAGSRSNPHPNPTLLRILVRSQSCQVPDTQTTPNFVLFECI</sequence>
<feature type="region of interest" description="Disordered" evidence="3">
    <location>
        <begin position="132"/>
        <end position="158"/>
    </location>
</feature>
<organism evidence="6 7">
    <name type="scientific">Austropuccinia psidii MF-1</name>
    <dbReference type="NCBI Taxonomy" id="1389203"/>
    <lineage>
        <taxon>Eukaryota</taxon>
        <taxon>Fungi</taxon>
        <taxon>Dikarya</taxon>
        <taxon>Basidiomycota</taxon>
        <taxon>Pucciniomycotina</taxon>
        <taxon>Pucciniomycetes</taxon>
        <taxon>Pucciniales</taxon>
        <taxon>Sphaerophragmiaceae</taxon>
        <taxon>Austropuccinia</taxon>
    </lineage>
</organism>
<dbReference type="OrthoDB" id="3044497at2759"/>
<feature type="region of interest" description="Disordered" evidence="3">
    <location>
        <begin position="371"/>
        <end position="425"/>
    </location>
</feature>
<dbReference type="SUPFAM" id="SSF56219">
    <property type="entry name" value="DNase I-like"/>
    <property type="match status" value="1"/>
</dbReference>
<feature type="domain" description="Reverse transcriptase" evidence="4">
    <location>
        <begin position="909"/>
        <end position="1183"/>
    </location>
</feature>
<feature type="compositionally biased region" description="Basic and acidic residues" evidence="3">
    <location>
        <begin position="1674"/>
        <end position="1689"/>
    </location>
</feature>
<dbReference type="InterPro" id="IPR036397">
    <property type="entry name" value="RNaseH_sf"/>
</dbReference>
<dbReference type="Proteomes" id="UP000765509">
    <property type="component" value="Unassembled WGS sequence"/>
</dbReference>
<feature type="region of interest" description="Disordered" evidence="3">
    <location>
        <begin position="1713"/>
        <end position="1748"/>
    </location>
</feature>
<evidence type="ECO:0000256" key="3">
    <source>
        <dbReference type="SAM" id="MobiDB-lite"/>
    </source>
</evidence>
<dbReference type="GO" id="GO:0003676">
    <property type="term" value="F:nucleic acid binding"/>
    <property type="evidence" value="ECO:0007669"/>
    <property type="project" value="InterPro"/>
</dbReference>
<dbReference type="PANTHER" id="PTHR33481:SF1">
    <property type="entry name" value="ENDONUCLEASE_EXONUCLEASE_PHOSPHATASE DOMAIN-CONTAINING PROTEIN-RELATED"/>
    <property type="match status" value="1"/>
</dbReference>
<dbReference type="Pfam" id="PF14529">
    <property type="entry name" value="Exo_endo_phos_2"/>
    <property type="match status" value="1"/>
</dbReference>
<dbReference type="PROSITE" id="PS50878">
    <property type="entry name" value="RT_POL"/>
    <property type="match status" value="1"/>
</dbReference>
<feature type="coiled-coil region" evidence="2">
    <location>
        <begin position="32"/>
        <end position="80"/>
    </location>
</feature>
<keyword evidence="1" id="KW-0507">mRNA processing</keyword>
<reference evidence="6" key="1">
    <citation type="submission" date="2021-03" db="EMBL/GenBank/DDBJ databases">
        <title>Draft genome sequence of rust myrtle Austropuccinia psidii MF-1, a brazilian biotype.</title>
        <authorList>
            <person name="Quecine M.C."/>
            <person name="Pachon D.M.R."/>
            <person name="Bonatelli M.L."/>
            <person name="Correr F.H."/>
            <person name="Franceschini L.M."/>
            <person name="Leite T.F."/>
            <person name="Margarido G.R.A."/>
            <person name="Almeida C.A."/>
            <person name="Ferrarezi J.A."/>
            <person name="Labate C.A."/>
        </authorList>
    </citation>
    <scope>NUCLEOTIDE SEQUENCE</scope>
    <source>
        <strain evidence="6">MF-1</strain>
    </source>
</reference>
<gene>
    <name evidence="6" type="ORF">O181_024042</name>
</gene>
<evidence type="ECO:0000256" key="1">
    <source>
        <dbReference type="ARBA" id="ARBA00022664"/>
    </source>
</evidence>
<dbReference type="GO" id="GO:0008270">
    <property type="term" value="F:zinc ion binding"/>
    <property type="evidence" value="ECO:0007669"/>
    <property type="project" value="InterPro"/>
</dbReference>
<dbReference type="GO" id="GO:0004523">
    <property type="term" value="F:RNA-DNA hybrid ribonuclease activity"/>
    <property type="evidence" value="ECO:0007669"/>
    <property type="project" value="InterPro"/>
</dbReference>
<dbReference type="SUPFAM" id="SSF56672">
    <property type="entry name" value="DNA/RNA polymerases"/>
    <property type="match status" value="1"/>
</dbReference>
<dbReference type="InterPro" id="IPR002156">
    <property type="entry name" value="RNaseH_domain"/>
</dbReference>
<dbReference type="InterPro" id="IPR005135">
    <property type="entry name" value="Endo/exonuclease/phosphatase"/>
</dbReference>
<feature type="domain" description="RNase H type-1" evidence="5">
    <location>
        <begin position="1387"/>
        <end position="1507"/>
    </location>
</feature>
<evidence type="ECO:0000313" key="6">
    <source>
        <dbReference type="EMBL" id="MBW0484327.1"/>
    </source>
</evidence>
<feature type="region of interest" description="Disordered" evidence="3">
    <location>
        <begin position="1"/>
        <end position="21"/>
    </location>
</feature>
<keyword evidence="7" id="KW-1185">Reference proteome</keyword>
<dbReference type="PROSITE" id="PS50879">
    <property type="entry name" value="RNASE_H_1"/>
    <property type="match status" value="1"/>
</dbReference>
<evidence type="ECO:0000259" key="4">
    <source>
        <dbReference type="PROSITE" id="PS50878"/>
    </source>
</evidence>
<dbReference type="Pfam" id="PF00075">
    <property type="entry name" value="RNase_H"/>
    <property type="match status" value="1"/>
</dbReference>
<protein>
    <recommendedName>
        <fullName evidence="8">Reverse transcriptase domain-containing protein</fullName>
    </recommendedName>
</protein>
<dbReference type="Pfam" id="PF00078">
    <property type="entry name" value="RVT_1"/>
    <property type="match status" value="1"/>
</dbReference>
<dbReference type="EMBL" id="AVOT02007633">
    <property type="protein sequence ID" value="MBW0484327.1"/>
    <property type="molecule type" value="Genomic_DNA"/>
</dbReference>
<evidence type="ECO:0000259" key="5">
    <source>
        <dbReference type="PROSITE" id="PS50879"/>
    </source>
</evidence>
<dbReference type="SUPFAM" id="SSF57756">
    <property type="entry name" value="Retrovirus zinc finger-like domains"/>
    <property type="match status" value="1"/>
</dbReference>
<dbReference type="InterPro" id="IPR036691">
    <property type="entry name" value="Endo/exonu/phosph_ase_sf"/>
</dbReference>
<dbReference type="InterPro" id="IPR012337">
    <property type="entry name" value="RNaseH-like_sf"/>
</dbReference>
<dbReference type="InterPro" id="IPR043502">
    <property type="entry name" value="DNA/RNA_pol_sf"/>
</dbReference>
<dbReference type="Gene3D" id="3.30.420.10">
    <property type="entry name" value="Ribonuclease H-like superfamily/Ribonuclease H"/>
    <property type="match status" value="1"/>
</dbReference>
<dbReference type="InterPro" id="IPR000477">
    <property type="entry name" value="RT_dom"/>
</dbReference>
<evidence type="ECO:0000313" key="7">
    <source>
        <dbReference type="Proteomes" id="UP000765509"/>
    </source>
</evidence>
<dbReference type="CDD" id="cd09276">
    <property type="entry name" value="Rnase_HI_RT_non_LTR"/>
    <property type="match status" value="1"/>
</dbReference>
<feature type="region of interest" description="Disordered" evidence="3">
    <location>
        <begin position="1674"/>
        <end position="1700"/>
    </location>
</feature>
<comment type="caution">
    <text evidence="6">The sequence shown here is derived from an EMBL/GenBank/DDBJ whole genome shotgun (WGS) entry which is preliminary data.</text>
</comment>
<dbReference type="SUPFAM" id="SSF53098">
    <property type="entry name" value="Ribonuclease H-like"/>
    <property type="match status" value="1"/>
</dbReference>
<keyword evidence="2" id="KW-0175">Coiled coil</keyword>
<evidence type="ECO:0000256" key="2">
    <source>
        <dbReference type="SAM" id="Coils"/>
    </source>
</evidence>
<dbReference type="CDD" id="cd01650">
    <property type="entry name" value="RT_nLTR_like"/>
    <property type="match status" value="1"/>
</dbReference>
<evidence type="ECO:0008006" key="8">
    <source>
        <dbReference type="Google" id="ProtNLM"/>
    </source>
</evidence>
<dbReference type="InterPro" id="IPR036875">
    <property type="entry name" value="Znf_CCHC_sf"/>
</dbReference>
<dbReference type="PANTHER" id="PTHR33481">
    <property type="entry name" value="REVERSE TRANSCRIPTASE"/>
    <property type="match status" value="1"/>
</dbReference>
<dbReference type="GO" id="GO:0006397">
    <property type="term" value="P:mRNA processing"/>
    <property type="evidence" value="ECO:0007669"/>
    <property type="project" value="UniProtKB-KW"/>
</dbReference>